<dbReference type="RefSeq" id="WP_165327541.1">
    <property type="nucleotide sequence ID" value="NZ_CP049109.1"/>
</dbReference>
<protein>
    <submittedName>
        <fullName evidence="1">Uncharacterized protein</fullName>
    </submittedName>
</protein>
<reference evidence="1 2" key="1">
    <citation type="submission" date="2020-02" db="EMBL/GenBank/DDBJ databases">
        <authorList>
            <person name="Zheng R.K."/>
            <person name="Sun C.M."/>
        </authorList>
    </citation>
    <scope>NUCLEOTIDE SEQUENCE [LARGE SCALE GENOMIC DNA]</scope>
    <source>
        <strain evidence="2">zrk23</strain>
    </source>
</reference>
<dbReference type="AlphaFoldDB" id="A0A6G6Y6J2"/>
<name>A0A6G6Y6J2_9SPHN</name>
<proteinExistence type="predicted"/>
<evidence type="ECO:0000313" key="2">
    <source>
        <dbReference type="Proteomes" id="UP000501568"/>
    </source>
</evidence>
<evidence type="ECO:0000313" key="1">
    <source>
        <dbReference type="EMBL" id="QIG80535.1"/>
    </source>
</evidence>
<keyword evidence="2" id="KW-1185">Reference proteome</keyword>
<accession>A0A6G6Y6J2</accession>
<organism evidence="1 2">
    <name type="scientific">Stakelama tenebrarum</name>
    <dbReference type="NCBI Taxonomy" id="2711215"/>
    <lineage>
        <taxon>Bacteria</taxon>
        <taxon>Pseudomonadati</taxon>
        <taxon>Pseudomonadota</taxon>
        <taxon>Alphaproteobacteria</taxon>
        <taxon>Sphingomonadales</taxon>
        <taxon>Sphingomonadaceae</taxon>
        <taxon>Stakelama</taxon>
    </lineage>
</organism>
<sequence>MGDLRGAAAPADMGQALGLFAETLVKLAIARNELGLRQRWLAEGMNTLWADAEPRLGELQYSDWREYIVHDEPYDDPASMAAFAFLNSELLFIAFRHRELLSEASRATLEEMDAIFVSEPVDLLSERVVEDCETVYGSVEKLLQRLPKWLRRVADIALEALKLSRGLV</sequence>
<gene>
    <name evidence="1" type="ORF">G5C33_12595</name>
</gene>
<dbReference type="EMBL" id="CP049109">
    <property type="protein sequence ID" value="QIG80535.1"/>
    <property type="molecule type" value="Genomic_DNA"/>
</dbReference>
<dbReference type="KEGG" id="spzr:G5C33_12595"/>
<dbReference type="Proteomes" id="UP000501568">
    <property type="component" value="Chromosome"/>
</dbReference>